<gene>
    <name evidence="2" type="ordered locus">VC0395_A2311</name>
</gene>
<dbReference type="KEGG" id="vco:VC0395_A2311"/>
<feature type="domain" description="AsmA" evidence="1">
    <location>
        <begin position="1"/>
        <end position="570"/>
    </location>
</feature>
<dbReference type="KEGG" id="vcr:VC395_2851"/>
<proteinExistence type="predicted"/>
<dbReference type="InterPro" id="IPR007844">
    <property type="entry name" value="AsmA"/>
</dbReference>
<dbReference type="AlphaFoldDB" id="A0A0H3AMW1"/>
<dbReference type="Pfam" id="PF05170">
    <property type="entry name" value="AsmA"/>
    <property type="match status" value="1"/>
</dbReference>
<dbReference type="PATRIC" id="fig|345073.21.peg.2749"/>
<dbReference type="Proteomes" id="UP000000249">
    <property type="component" value="Chromosome 1"/>
</dbReference>
<dbReference type="RefSeq" id="WP_001226513.1">
    <property type="nucleotide sequence ID" value="NC_009457.1"/>
</dbReference>
<dbReference type="eggNOG" id="COG2911">
    <property type="taxonomic scope" value="Bacteria"/>
</dbReference>
<accession>A0A0H3AMW1</accession>
<name>A0A0H3AMW1_VIBC3</name>
<dbReference type="OrthoDB" id="5912765at2"/>
<dbReference type="GO" id="GO:0090313">
    <property type="term" value="P:regulation of protein targeting to membrane"/>
    <property type="evidence" value="ECO:0007669"/>
    <property type="project" value="TreeGrafter"/>
</dbReference>
<dbReference type="EMBL" id="CP000627">
    <property type="protein sequence ID" value="ABQ22111.1"/>
    <property type="molecule type" value="Genomic_DNA"/>
</dbReference>
<sequence>MRKILAIGVAGIALLLILVLAGFGIMHTRYFTPSAQWIVQQLWPETLRFAKIEYLYPFKLRLSGVQIASEPTIELQQMDLWLNPYGLLEQQLEIDSVLIDGANLAHGLPNFTLPESVHLNQLALHNIDWADQGIIARGVSLQIKQPVWDSPQQQLPYGKIQLAADQITIDGEAFNQVLVDANYQAQDSTVYGFSFNWRNSPISGQAEQYPQGWSLINVTLSRLNLNLDEWRHHSLWQTIAPSIYHINSLDLLNSQLTLNGVAWENLNLSVEDYDLRHSLWQQQQAYLSLNADSAQWLATQWVEPSAELTLTPQGIELDGHSQVWQGDVQVKGHITETSLNLAQLTITGVKWIAEQPQDLLPFSQPLPAWQNLQIEHLDINNLQMIQTVNRPFWQASGLNADGKNLQWVKESQWGFWQGQLSVTANSASYAGVLSTQGVLNMRSEQGVWQLTRAFLPLERGYVEAHAKWDLTSLSAPWQLSLDADSLPIGPLQSWFKLPFGLEALADISLTAQGIAGDRTMLAHSLDGQLQLNLRQGLLSLRSDNTLIIQPFELDDLAVSADRGRITITPTPLRGPNLNAQLGGSTDLLEPEQGQWQLTIQQAWADQCLGLSWDFQQAELVSQDCRSAP</sequence>
<dbReference type="PANTHER" id="PTHR30441">
    <property type="entry name" value="DUF748 DOMAIN-CONTAINING PROTEIN"/>
    <property type="match status" value="1"/>
</dbReference>
<protein>
    <recommendedName>
        <fullName evidence="1">AsmA domain-containing protein</fullName>
    </recommendedName>
</protein>
<evidence type="ECO:0000259" key="1">
    <source>
        <dbReference type="Pfam" id="PF05170"/>
    </source>
</evidence>
<reference evidence="2 3" key="1">
    <citation type="submission" date="2007-03" db="EMBL/GenBank/DDBJ databases">
        <authorList>
            <person name="Heidelberg J."/>
        </authorList>
    </citation>
    <scope>NUCLEOTIDE SEQUENCE [LARGE SCALE GENOMIC DNA]</scope>
    <source>
        <strain evidence="3">ATCC 39541 / Classical Ogawa 395 / O395</strain>
    </source>
</reference>
<organism evidence="2 3">
    <name type="scientific">Vibrio cholerae serotype O1 (strain ATCC 39541 / Classical Ogawa 395 / O395)</name>
    <dbReference type="NCBI Taxonomy" id="345073"/>
    <lineage>
        <taxon>Bacteria</taxon>
        <taxon>Pseudomonadati</taxon>
        <taxon>Pseudomonadota</taxon>
        <taxon>Gammaproteobacteria</taxon>
        <taxon>Vibrionales</taxon>
        <taxon>Vibrionaceae</taxon>
        <taxon>Vibrio</taxon>
    </lineage>
</organism>
<evidence type="ECO:0000313" key="3">
    <source>
        <dbReference type="Proteomes" id="UP000000249"/>
    </source>
</evidence>
<dbReference type="PANTHER" id="PTHR30441:SF8">
    <property type="entry name" value="DUF748 DOMAIN-CONTAINING PROTEIN"/>
    <property type="match status" value="1"/>
</dbReference>
<evidence type="ECO:0000313" key="2">
    <source>
        <dbReference type="EMBL" id="ABQ22111.1"/>
    </source>
</evidence>
<dbReference type="InterPro" id="IPR052894">
    <property type="entry name" value="AsmA-related"/>
</dbReference>
<dbReference type="GO" id="GO:0005886">
    <property type="term" value="C:plasma membrane"/>
    <property type="evidence" value="ECO:0007669"/>
    <property type="project" value="TreeGrafter"/>
</dbReference>